<dbReference type="STRING" id="235985.SAMN05414137_10323"/>
<evidence type="ECO:0000313" key="1">
    <source>
        <dbReference type="EMBL" id="SEK66233.1"/>
    </source>
</evidence>
<keyword evidence="2" id="KW-1185">Reference proteome</keyword>
<accession>A0A1H7IUQ0</accession>
<evidence type="ECO:0000313" key="2">
    <source>
        <dbReference type="Proteomes" id="UP000183015"/>
    </source>
</evidence>
<proteinExistence type="predicted"/>
<organism evidence="1 2">
    <name type="scientific">Streptacidiphilus jiangxiensis</name>
    <dbReference type="NCBI Taxonomy" id="235985"/>
    <lineage>
        <taxon>Bacteria</taxon>
        <taxon>Bacillati</taxon>
        <taxon>Actinomycetota</taxon>
        <taxon>Actinomycetes</taxon>
        <taxon>Kitasatosporales</taxon>
        <taxon>Streptomycetaceae</taxon>
        <taxon>Streptacidiphilus</taxon>
    </lineage>
</organism>
<name>A0A1H7IUQ0_STRJI</name>
<dbReference type="EMBL" id="FOAZ01000003">
    <property type="protein sequence ID" value="SEK66233.1"/>
    <property type="molecule type" value="Genomic_DNA"/>
</dbReference>
<evidence type="ECO:0008006" key="3">
    <source>
        <dbReference type="Google" id="ProtNLM"/>
    </source>
</evidence>
<dbReference type="AlphaFoldDB" id="A0A1H7IUQ0"/>
<protein>
    <recommendedName>
        <fullName evidence="3">Phosphotransferase enzyme family protein</fullName>
    </recommendedName>
</protein>
<gene>
    <name evidence="1" type="ORF">SAMN05414137_10323</name>
</gene>
<dbReference type="Proteomes" id="UP000183015">
    <property type="component" value="Unassembled WGS sequence"/>
</dbReference>
<dbReference type="eggNOG" id="COG0510">
    <property type="taxonomic scope" value="Bacteria"/>
</dbReference>
<reference evidence="2" key="1">
    <citation type="submission" date="2016-10" db="EMBL/GenBank/DDBJ databases">
        <authorList>
            <person name="Varghese N."/>
        </authorList>
    </citation>
    <scope>NUCLEOTIDE SEQUENCE [LARGE SCALE GENOMIC DNA]</scope>
    <source>
        <strain evidence="2">DSM 45096 / BCRC 16803 / CGMCC 4.1857 / CIP 109030 / JCM 12277 / KCTC 19219 / NBRC 100920 / 33214</strain>
    </source>
</reference>
<sequence>MRSVDLRLEPVEEILARAESALQVQLDRATLVRKRRSIGAVTTRGTWVRIERRPWAKVDGQGWNGTQSAASLHGIAKPQWYAGLTWRDSAEPAVWQVDETALLPCQPIGTAVLAEAPQLPDAWWKAFNASLDALAGSRTTRVATPDTETLTVGGITGAISAAFGVAVEADFGPWAPAHADLNWANMTGPEFCLFDWEDWGNAPRGLDAASLWAASLAVPELAKKVREERHEDLSGRDGKLMLLFALSKFAGPGAHPDDPRVAPGREEAARLLRQLDGV</sequence>